<accession>A0A7W4YMX8</accession>
<dbReference type="PANTHER" id="PTHR43649:SF14">
    <property type="entry name" value="BLR3389 PROTEIN"/>
    <property type="match status" value="1"/>
</dbReference>
<comment type="caution">
    <text evidence="2">The sequence shown here is derived from an EMBL/GenBank/DDBJ whole genome shotgun (WGS) entry which is preliminary data.</text>
</comment>
<dbReference type="EMBL" id="JACHWQ010000009">
    <property type="protein sequence ID" value="MBB2976930.1"/>
    <property type="molecule type" value="Genomic_DNA"/>
</dbReference>
<dbReference type="SUPFAM" id="SSF53850">
    <property type="entry name" value="Periplasmic binding protein-like II"/>
    <property type="match status" value="1"/>
</dbReference>
<dbReference type="PROSITE" id="PS51257">
    <property type="entry name" value="PROKAR_LIPOPROTEIN"/>
    <property type="match status" value="1"/>
</dbReference>
<feature type="signal peptide" evidence="1">
    <location>
        <begin position="1"/>
        <end position="23"/>
    </location>
</feature>
<reference evidence="2 3" key="1">
    <citation type="submission" date="2020-08" db="EMBL/GenBank/DDBJ databases">
        <title>Sequencing the genomes of 1000 actinobacteria strains.</title>
        <authorList>
            <person name="Klenk H.-P."/>
        </authorList>
    </citation>
    <scope>NUCLEOTIDE SEQUENCE [LARGE SCALE GENOMIC DNA]</scope>
    <source>
        <strain evidence="2 3">DSM 27099</strain>
    </source>
</reference>
<protein>
    <submittedName>
        <fullName evidence="2">Xylobiose transport system substrate-binding protein</fullName>
    </submittedName>
</protein>
<dbReference type="Gene3D" id="3.40.190.10">
    <property type="entry name" value="Periplasmic binding protein-like II"/>
    <property type="match status" value="2"/>
</dbReference>
<dbReference type="Proteomes" id="UP000529310">
    <property type="component" value="Unassembled WGS sequence"/>
</dbReference>
<gene>
    <name evidence="2" type="ORF">FHX49_002518</name>
</gene>
<keyword evidence="3" id="KW-1185">Reference proteome</keyword>
<name>A0A7W4YMX8_9MICO</name>
<keyword evidence="1" id="KW-0732">Signal</keyword>
<dbReference type="InterPro" id="IPR006059">
    <property type="entry name" value="SBP"/>
</dbReference>
<dbReference type="RefSeq" id="WP_165140143.1">
    <property type="nucleotide sequence ID" value="NZ_CP049255.1"/>
</dbReference>
<dbReference type="InterPro" id="IPR050490">
    <property type="entry name" value="Bact_solute-bd_prot1"/>
</dbReference>
<sequence length="434" mass="46517">MKNSNYLRLAAVTAVAALTVGLAGCTGGSGSTRPENEVHLLVFNDAAAAAEIALAERFNETSEVKIVVDKSPETESVAYINGVRQSLGTAEAPDIFMSWGAAQIQDFVDSDALLSFNDWIDETPALRDSFSPAVFDQEVIDGEAYGVPVRGTQPVFMFTNEDVLAQNGLEPAATWDELLEQVDTLTAAGVIPVGLAGASQWPTLMWFEYVYAQTIGNDVVAEALAGDTDVWASDGSREALELLRELIDSGAFGTTFDSVDYDNSPALLRTGKSAYELMGTWNYAVQAGADEAFAEDGLGYALFPEFGDLEPGQLAGNVSNYYNVVADTRYPETVKAFLEELYSPEFIESQLALGNLPTTTDVGDFIADSDGTESSKAFLQFTNDAVQAAPSFQLSWDQAVPTASKQGMLDAMSGFFNGSLDADQFISAMQALDY</sequence>
<organism evidence="2 3">
    <name type="scientific">Microbacterium endophyticum</name>
    <dbReference type="NCBI Taxonomy" id="1526412"/>
    <lineage>
        <taxon>Bacteria</taxon>
        <taxon>Bacillati</taxon>
        <taxon>Actinomycetota</taxon>
        <taxon>Actinomycetes</taxon>
        <taxon>Micrococcales</taxon>
        <taxon>Microbacteriaceae</taxon>
        <taxon>Microbacterium</taxon>
    </lineage>
</organism>
<evidence type="ECO:0000256" key="1">
    <source>
        <dbReference type="SAM" id="SignalP"/>
    </source>
</evidence>
<evidence type="ECO:0000313" key="2">
    <source>
        <dbReference type="EMBL" id="MBB2976930.1"/>
    </source>
</evidence>
<dbReference type="Pfam" id="PF01547">
    <property type="entry name" value="SBP_bac_1"/>
    <property type="match status" value="1"/>
</dbReference>
<evidence type="ECO:0000313" key="3">
    <source>
        <dbReference type="Proteomes" id="UP000529310"/>
    </source>
</evidence>
<proteinExistence type="predicted"/>
<dbReference type="PANTHER" id="PTHR43649">
    <property type="entry name" value="ARABINOSE-BINDING PROTEIN-RELATED"/>
    <property type="match status" value="1"/>
</dbReference>
<feature type="chain" id="PRO_5038797834" evidence="1">
    <location>
        <begin position="24"/>
        <end position="434"/>
    </location>
</feature>
<dbReference type="AlphaFoldDB" id="A0A7W4YMX8"/>